<feature type="chain" id="PRO_5007588177" description="S-protein homolog" evidence="6">
    <location>
        <begin position="27"/>
        <end position="125"/>
    </location>
</feature>
<evidence type="ECO:0000256" key="4">
    <source>
        <dbReference type="ARBA" id="ARBA00022525"/>
    </source>
</evidence>
<proteinExistence type="inferred from homology"/>
<dbReference type="PANTHER" id="PTHR35630:SF1">
    <property type="entry name" value="LEGUMINOSIN GROUP486 SECRETED PEPTIDE"/>
    <property type="match status" value="1"/>
</dbReference>
<dbReference type="GO" id="GO:0005576">
    <property type="term" value="C:extracellular region"/>
    <property type="evidence" value="ECO:0007669"/>
    <property type="project" value="UniProtKB-SubCell"/>
</dbReference>
<name>A0A151RWD7_CAJCA</name>
<evidence type="ECO:0008006" key="9">
    <source>
        <dbReference type="Google" id="ProtNLM"/>
    </source>
</evidence>
<sequence length="125" mass="14203">MALPKCFLYVVLVSFYCLSASTVGRSQTVVDIRNDLPKKSQVQLQLRCGKGSSFNLKLGAHSTLTVGAQDLACSFLWTPFFATLDVYQAQRDKGHRTVYWSVRQDGFYQSSDASNWKFVDRWFSD</sequence>
<dbReference type="AlphaFoldDB" id="A0A151RWD7"/>
<gene>
    <name evidence="7" type="ORF">KK1_031557</name>
</gene>
<reference evidence="7" key="1">
    <citation type="journal article" date="2012" name="Nat. Biotechnol.">
        <title>Draft genome sequence of pigeonpea (Cajanus cajan), an orphan legume crop of resource-poor farmers.</title>
        <authorList>
            <person name="Varshney R.K."/>
            <person name="Chen W."/>
            <person name="Li Y."/>
            <person name="Bharti A.K."/>
            <person name="Saxena R.K."/>
            <person name="Schlueter J.A."/>
            <person name="Donoghue M.T."/>
            <person name="Azam S."/>
            <person name="Fan G."/>
            <person name="Whaley A.M."/>
            <person name="Farmer A.D."/>
            <person name="Sheridan J."/>
            <person name="Iwata A."/>
            <person name="Tuteja R."/>
            <person name="Penmetsa R.V."/>
            <person name="Wu W."/>
            <person name="Upadhyaya H.D."/>
            <person name="Yang S.P."/>
            <person name="Shah T."/>
            <person name="Saxena K.B."/>
            <person name="Michael T."/>
            <person name="McCombie W.R."/>
            <person name="Yang B."/>
            <person name="Zhang G."/>
            <person name="Yang H."/>
            <person name="Wang J."/>
            <person name="Spillane C."/>
            <person name="Cook D.R."/>
            <person name="May G.D."/>
            <person name="Xu X."/>
            <person name="Jackson S.A."/>
        </authorList>
    </citation>
    <scope>NUCLEOTIDE SEQUENCE [LARGE SCALE GENOMIC DNA]</scope>
</reference>
<dbReference type="GO" id="GO:0060320">
    <property type="term" value="P:rejection of self pollen"/>
    <property type="evidence" value="ECO:0007669"/>
    <property type="project" value="UniProtKB-KW"/>
</dbReference>
<evidence type="ECO:0000256" key="1">
    <source>
        <dbReference type="ARBA" id="ARBA00004613"/>
    </source>
</evidence>
<organism evidence="7 8">
    <name type="scientific">Cajanus cajan</name>
    <name type="common">Pigeon pea</name>
    <name type="synonym">Cajanus indicus</name>
    <dbReference type="NCBI Taxonomy" id="3821"/>
    <lineage>
        <taxon>Eukaryota</taxon>
        <taxon>Viridiplantae</taxon>
        <taxon>Streptophyta</taxon>
        <taxon>Embryophyta</taxon>
        <taxon>Tracheophyta</taxon>
        <taxon>Spermatophyta</taxon>
        <taxon>Magnoliopsida</taxon>
        <taxon>eudicotyledons</taxon>
        <taxon>Gunneridae</taxon>
        <taxon>Pentapetalae</taxon>
        <taxon>rosids</taxon>
        <taxon>fabids</taxon>
        <taxon>Fabales</taxon>
        <taxon>Fabaceae</taxon>
        <taxon>Papilionoideae</taxon>
        <taxon>50 kb inversion clade</taxon>
        <taxon>NPAAA clade</taxon>
        <taxon>indigoferoid/millettioid clade</taxon>
        <taxon>Phaseoleae</taxon>
        <taxon>Cajanus</taxon>
    </lineage>
</organism>
<dbReference type="PANTHER" id="PTHR35630">
    <property type="entry name" value="LEGUMINOSIN GROUP486 SECRETED PEPTIDE"/>
    <property type="match status" value="1"/>
</dbReference>
<dbReference type="Proteomes" id="UP000075243">
    <property type="component" value="Unassembled WGS sequence"/>
</dbReference>
<keyword evidence="5 6" id="KW-0732">Signal</keyword>
<feature type="signal peptide" evidence="6">
    <location>
        <begin position="1"/>
        <end position="26"/>
    </location>
</feature>
<dbReference type="Pfam" id="PF05938">
    <property type="entry name" value="Self-incomp_S1"/>
    <property type="match status" value="1"/>
</dbReference>
<accession>A0A151RWD7</accession>
<evidence type="ECO:0000313" key="7">
    <source>
        <dbReference type="EMBL" id="KYP46854.1"/>
    </source>
</evidence>
<dbReference type="EMBL" id="KQ483545">
    <property type="protein sequence ID" value="KYP46854.1"/>
    <property type="molecule type" value="Genomic_DNA"/>
</dbReference>
<evidence type="ECO:0000313" key="8">
    <source>
        <dbReference type="Proteomes" id="UP000075243"/>
    </source>
</evidence>
<evidence type="ECO:0000256" key="2">
    <source>
        <dbReference type="ARBA" id="ARBA00005581"/>
    </source>
</evidence>
<comment type="similarity">
    <text evidence="2">Belongs to the plant self-incompatibility (S1) protein family.</text>
</comment>
<dbReference type="InterPro" id="IPR010264">
    <property type="entry name" value="Self-incomp_S1"/>
</dbReference>
<evidence type="ECO:0000256" key="6">
    <source>
        <dbReference type="SAM" id="SignalP"/>
    </source>
</evidence>
<keyword evidence="3" id="KW-0713">Self-incompatibility</keyword>
<protein>
    <recommendedName>
        <fullName evidence="9">S-protein homolog</fullName>
    </recommendedName>
</protein>
<keyword evidence="8" id="KW-1185">Reference proteome</keyword>
<evidence type="ECO:0000256" key="3">
    <source>
        <dbReference type="ARBA" id="ARBA00022471"/>
    </source>
</evidence>
<dbReference type="Gramene" id="C.cajan_31982.t">
    <property type="protein sequence ID" value="C.cajan_31982.t.cds1"/>
    <property type="gene ID" value="C.cajan_31982"/>
</dbReference>
<evidence type="ECO:0000256" key="5">
    <source>
        <dbReference type="ARBA" id="ARBA00022729"/>
    </source>
</evidence>
<keyword evidence="4" id="KW-0964">Secreted</keyword>
<comment type="subcellular location">
    <subcellularLocation>
        <location evidence="1">Secreted</location>
    </subcellularLocation>
</comment>